<evidence type="ECO:0000256" key="3">
    <source>
        <dbReference type="RuleBase" id="RU000363"/>
    </source>
</evidence>
<accession>A0ABM9N7I5</accession>
<dbReference type="InterPro" id="IPR020904">
    <property type="entry name" value="Sc_DH/Rdtase_CS"/>
</dbReference>
<evidence type="ECO:0000256" key="2">
    <source>
        <dbReference type="ARBA" id="ARBA00023002"/>
    </source>
</evidence>
<dbReference type="PANTHER" id="PTHR44196">
    <property type="entry name" value="DEHYDROGENASE/REDUCTASE SDR FAMILY MEMBER 7B"/>
    <property type="match status" value="1"/>
</dbReference>
<name>A0ABM9N7I5_9RICK</name>
<dbReference type="PRINTS" id="PR00080">
    <property type="entry name" value="SDRFAMILY"/>
</dbReference>
<keyword evidence="5" id="KW-1185">Reference proteome</keyword>
<dbReference type="RefSeq" id="WP_338363684.1">
    <property type="nucleotide sequence ID" value="NZ_CAWVOK010000011.1"/>
</dbReference>
<dbReference type="PROSITE" id="PS00061">
    <property type="entry name" value="ADH_SHORT"/>
    <property type="match status" value="1"/>
</dbReference>
<keyword evidence="2" id="KW-0560">Oxidoreductase</keyword>
<proteinExistence type="inferred from homology"/>
<dbReference type="SUPFAM" id="SSF51735">
    <property type="entry name" value="NAD(P)-binding Rossmann-fold domains"/>
    <property type="match status" value="1"/>
</dbReference>
<evidence type="ECO:0000313" key="4">
    <source>
        <dbReference type="EMBL" id="CAK8162584.1"/>
    </source>
</evidence>
<dbReference type="PRINTS" id="PR00081">
    <property type="entry name" value="GDHRDH"/>
</dbReference>
<dbReference type="Pfam" id="PF00106">
    <property type="entry name" value="adh_short"/>
    <property type="match status" value="1"/>
</dbReference>
<dbReference type="InterPro" id="IPR002347">
    <property type="entry name" value="SDR_fam"/>
</dbReference>
<comment type="caution">
    <text evidence="4">The sequence shown here is derived from an EMBL/GenBank/DDBJ whole genome shotgun (WGS) entry which is preliminary data.</text>
</comment>
<evidence type="ECO:0000256" key="1">
    <source>
        <dbReference type="ARBA" id="ARBA00006484"/>
    </source>
</evidence>
<dbReference type="Proteomes" id="UP001314181">
    <property type="component" value="Unassembled WGS sequence"/>
</dbReference>
<gene>
    <name evidence="4" type="ORF">CAXC1_10006</name>
</gene>
<comment type="similarity">
    <text evidence="1 3">Belongs to the short-chain dehydrogenases/reductases (SDR) family.</text>
</comment>
<dbReference type="PANTHER" id="PTHR44196:SF1">
    <property type="entry name" value="DEHYDROGENASE_REDUCTASE SDR FAMILY MEMBER 7B"/>
    <property type="match status" value="1"/>
</dbReference>
<sequence>MNILITGASSGIGASLAIEYSKKTNVKNIFLFGRNIKHLHYTMKQCKAIGIKNISISLHSIDVCNKKDMMDEIQQILRKINTIDIIIANAGISAGITSNLEKINQIEKIFQTNLNGVINTIQPAIDNMREKKNGHIVVMSSMASFIPIPKCPSYCASKVAVRFYAEALSTLLAKHNIKTTIVCPGYIKTPLTDANNFYMPFLMDTKKASRIIVHGINKQLLYIIFPKRLHLLIIIFSLLPKKLKNMFFNSIRTDKRK</sequence>
<reference evidence="4 5" key="1">
    <citation type="submission" date="2024-01" db="EMBL/GenBank/DDBJ databases">
        <authorList>
            <person name="Kunselman E."/>
        </authorList>
    </citation>
    <scope>NUCLEOTIDE SEQUENCE [LARGE SCALE GENOMIC DNA]</scope>
    <source>
        <strain evidence="4">2 abalone samples</strain>
    </source>
</reference>
<protein>
    <submittedName>
        <fullName evidence="4">Short-chain dehydrogenase</fullName>
    </submittedName>
</protein>
<dbReference type="EMBL" id="CAWVOK010000011">
    <property type="protein sequence ID" value="CAK8162584.1"/>
    <property type="molecule type" value="Genomic_DNA"/>
</dbReference>
<organism evidence="4 5">
    <name type="scientific">Candidatus Xenohaliotis californiensis</name>
    <dbReference type="NCBI Taxonomy" id="84677"/>
    <lineage>
        <taxon>Bacteria</taxon>
        <taxon>Pseudomonadati</taxon>
        <taxon>Pseudomonadota</taxon>
        <taxon>Alphaproteobacteria</taxon>
        <taxon>Rickettsiales</taxon>
        <taxon>Anaplasmataceae</taxon>
        <taxon>Candidatus Xenohaliotis</taxon>
    </lineage>
</organism>
<dbReference type="InterPro" id="IPR036291">
    <property type="entry name" value="NAD(P)-bd_dom_sf"/>
</dbReference>
<dbReference type="Gene3D" id="3.40.50.720">
    <property type="entry name" value="NAD(P)-binding Rossmann-like Domain"/>
    <property type="match status" value="1"/>
</dbReference>
<evidence type="ECO:0000313" key="5">
    <source>
        <dbReference type="Proteomes" id="UP001314181"/>
    </source>
</evidence>